<dbReference type="Pfam" id="PF00294">
    <property type="entry name" value="PfkB"/>
    <property type="match status" value="1"/>
</dbReference>
<reference evidence="8 9" key="1">
    <citation type="journal article" date="2019" name="Int. J. Syst. Evol. Microbiol.">
        <title>The Global Catalogue of Microorganisms (GCM) 10K type strain sequencing project: providing services to taxonomists for standard genome sequencing and annotation.</title>
        <authorList>
            <consortium name="The Broad Institute Genomics Platform"/>
            <consortium name="The Broad Institute Genome Sequencing Center for Infectious Disease"/>
            <person name="Wu L."/>
            <person name="Ma J."/>
        </authorList>
    </citation>
    <scope>NUCLEOTIDE SEQUENCE [LARGE SCALE GENOMIC DNA]</scope>
    <source>
        <strain evidence="8 9">JCM 14736</strain>
    </source>
</reference>
<protein>
    <submittedName>
        <fullName evidence="8">1-phosphofructokinase family hexose kinase</fullName>
    </submittedName>
</protein>
<sequence>MTVVTVTPNPALDLTWRAERVVPGGSHRVPAAGVRAGGKGLNVARVLHAQGVAARALTTAGGATGRIFADELAESGVPHRIVPVSVPTRRSAAIVDEALGDTSIFNERGENPTAAEWAELVAAADEELERASVLVVSGSLPPGAPDAIVEVLVAAAHGRGVPAVVDTSGPALLRAARAGADLVKPNREELADATGLADPIAGALALIELGAGGVLCSLGAEGMLLIAGPITDDGAPAVALRARLAEPLAGNPTGAGDAAVAGAASVLDAGVPIRDVAERLLRRATAWSAAAVLAPLAGEIDPAHAELAERLDLSPVPLPRTDRA</sequence>
<dbReference type="Proteomes" id="UP001500851">
    <property type="component" value="Unassembled WGS sequence"/>
</dbReference>
<dbReference type="EMBL" id="BAAAOB010000001">
    <property type="protein sequence ID" value="GAA1780940.1"/>
    <property type="molecule type" value="Genomic_DNA"/>
</dbReference>
<keyword evidence="4" id="KW-0418">Kinase</keyword>
<evidence type="ECO:0000256" key="5">
    <source>
        <dbReference type="ARBA" id="ARBA00022840"/>
    </source>
</evidence>
<evidence type="ECO:0000313" key="9">
    <source>
        <dbReference type="Proteomes" id="UP001500851"/>
    </source>
</evidence>
<dbReference type="NCBIfam" id="TIGR03168">
    <property type="entry name" value="1-PFK"/>
    <property type="match status" value="1"/>
</dbReference>
<evidence type="ECO:0000256" key="3">
    <source>
        <dbReference type="ARBA" id="ARBA00022741"/>
    </source>
</evidence>
<comment type="similarity">
    <text evidence="1">Belongs to the carbohydrate kinase PfkB family.</text>
</comment>
<dbReference type="PANTHER" id="PTHR46566">
    <property type="entry name" value="1-PHOSPHOFRUCTOKINASE-RELATED"/>
    <property type="match status" value="1"/>
</dbReference>
<feature type="domain" description="Carbohydrate kinase PfkB" evidence="7">
    <location>
        <begin position="18"/>
        <end position="298"/>
    </location>
</feature>
<evidence type="ECO:0000259" key="7">
    <source>
        <dbReference type="Pfam" id="PF00294"/>
    </source>
</evidence>
<dbReference type="InterPro" id="IPR002173">
    <property type="entry name" value="Carboh/pur_kinase_PfkB_CS"/>
</dbReference>
<dbReference type="RefSeq" id="WP_344029457.1">
    <property type="nucleotide sequence ID" value="NZ_BAAAOB010000001.1"/>
</dbReference>
<dbReference type="InterPro" id="IPR029056">
    <property type="entry name" value="Ribokinase-like"/>
</dbReference>
<dbReference type="PANTHER" id="PTHR46566:SF5">
    <property type="entry name" value="1-PHOSPHOFRUCTOKINASE"/>
    <property type="match status" value="1"/>
</dbReference>
<name>A0ABN2LA86_9MICO</name>
<keyword evidence="9" id="KW-1185">Reference proteome</keyword>
<dbReference type="InterPro" id="IPR017583">
    <property type="entry name" value="Tagatose/fructose_Pkinase"/>
</dbReference>
<organism evidence="8 9">
    <name type="scientific">Leucobacter iarius</name>
    <dbReference type="NCBI Taxonomy" id="333963"/>
    <lineage>
        <taxon>Bacteria</taxon>
        <taxon>Bacillati</taxon>
        <taxon>Actinomycetota</taxon>
        <taxon>Actinomycetes</taxon>
        <taxon>Micrococcales</taxon>
        <taxon>Microbacteriaceae</taxon>
        <taxon>Leucobacter</taxon>
    </lineage>
</organism>
<keyword evidence="5" id="KW-0067">ATP-binding</keyword>
<dbReference type="PROSITE" id="PS00584">
    <property type="entry name" value="PFKB_KINASES_2"/>
    <property type="match status" value="1"/>
</dbReference>
<accession>A0ABN2LA86</accession>
<dbReference type="PIRSF" id="PIRSF000535">
    <property type="entry name" value="1PFK/6PFK/LacC"/>
    <property type="match status" value="1"/>
</dbReference>
<proteinExistence type="inferred from homology"/>
<dbReference type="PROSITE" id="PS00583">
    <property type="entry name" value="PFKB_KINASES_1"/>
    <property type="match status" value="1"/>
</dbReference>
<evidence type="ECO:0000256" key="1">
    <source>
        <dbReference type="ARBA" id="ARBA00010688"/>
    </source>
</evidence>
<evidence type="ECO:0000313" key="8">
    <source>
        <dbReference type="EMBL" id="GAA1780940.1"/>
    </source>
</evidence>
<evidence type="ECO:0000256" key="2">
    <source>
        <dbReference type="ARBA" id="ARBA00022679"/>
    </source>
</evidence>
<keyword evidence="3" id="KW-0547">Nucleotide-binding</keyword>
<dbReference type="Gene3D" id="3.40.1190.20">
    <property type="match status" value="1"/>
</dbReference>
<gene>
    <name evidence="8" type="ORF">GCM10009768_07330</name>
</gene>
<keyword evidence="2 6" id="KW-0808">Transferase</keyword>
<dbReference type="SUPFAM" id="SSF53613">
    <property type="entry name" value="Ribokinase-like"/>
    <property type="match status" value="1"/>
</dbReference>
<evidence type="ECO:0000256" key="6">
    <source>
        <dbReference type="PIRNR" id="PIRNR000535"/>
    </source>
</evidence>
<dbReference type="InterPro" id="IPR011611">
    <property type="entry name" value="PfkB_dom"/>
</dbReference>
<comment type="caution">
    <text evidence="8">The sequence shown here is derived from an EMBL/GenBank/DDBJ whole genome shotgun (WGS) entry which is preliminary data.</text>
</comment>
<evidence type="ECO:0000256" key="4">
    <source>
        <dbReference type="ARBA" id="ARBA00022777"/>
    </source>
</evidence>